<gene>
    <name evidence="1" type="ORF">ETH_00002390</name>
</gene>
<dbReference type="RefSeq" id="XP_013233482.1">
    <property type="nucleotide sequence ID" value="XM_013378028.1"/>
</dbReference>
<dbReference type="VEuPathDB" id="ToxoDB:ETH_00002390"/>
<name>U6KX49_EIMTE</name>
<keyword evidence="2" id="KW-1185">Reference proteome</keyword>
<dbReference type="AlphaFoldDB" id="U6KX49"/>
<sequence length="82" mass="9081">MDASVPTLFYERSFALLFDQLPLRLSQPAEKVWLLAASLLFKLLCEAAAVDEAPGEVLRALTASFGSEDIERVSPVMRQDPE</sequence>
<evidence type="ECO:0000313" key="1">
    <source>
        <dbReference type="EMBL" id="CDJ42732.1"/>
    </source>
</evidence>
<dbReference type="GeneID" id="25249693"/>
<reference evidence="1" key="2">
    <citation type="submission" date="2013-10" db="EMBL/GenBank/DDBJ databases">
        <authorList>
            <person name="Aslett M."/>
        </authorList>
    </citation>
    <scope>NUCLEOTIDE SEQUENCE [LARGE SCALE GENOMIC DNA]</scope>
    <source>
        <strain evidence="1">Houghton</strain>
    </source>
</reference>
<dbReference type="VEuPathDB" id="ToxoDB:ETH2_1100400"/>
<accession>U6KX49</accession>
<protein>
    <submittedName>
        <fullName evidence="1">Uncharacterized protein</fullName>
    </submittedName>
</protein>
<reference evidence="1" key="1">
    <citation type="submission" date="2013-10" db="EMBL/GenBank/DDBJ databases">
        <title>Genomic analysis of the causative agents of coccidiosis in chickens.</title>
        <authorList>
            <person name="Reid A.J."/>
            <person name="Blake D."/>
            <person name="Billington K."/>
            <person name="Browne H."/>
            <person name="Dunn M."/>
            <person name="Hung S."/>
            <person name="Kawahara F."/>
            <person name="Miranda-Saavedra D."/>
            <person name="Mourier T."/>
            <person name="Nagra H."/>
            <person name="Otto T.D."/>
            <person name="Rawlings N."/>
            <person name="Sanchez A."/>
            <person name="Sanders M."/>
            <person name="Subramaniam C."/>
            <person name="Tay Y."/>
            <person name="Dear P."/>
            <person name="Doerig C."/>
            <person name="Gruber A."/>
            <person name="Parkinson J."/>
            <person name="Shirley M."/>
            <person name="Wan K.L."/>
            <person name="Berriman M."/>
            <person name="Tomley F."/>
            <person name="Pain A."/>
        </authorList>
    </citation>
    <scope>NUCLEOTIDE SEQUENCE [LARGE SCALE GENOMIC DNA]</scope>
    <source>
        <strain evidence="1">Houghton</strain>
    </source>
</reference>
<organism evidence="1 2">
    <name type="scientific">Eimeria tenella</name>
    <name type="common">Coccidian parasite</name>
    <dbReference type="NCBI Taxonomy" id="5802"/>
    <lineage>
        <taxon>Eukaryota</taxon>
        <taxon>Sar</taxon>
        <taxon>Alveolata</taxon>
        <taxon>Apicomplexa</taxon>
        <taxon>Conoidasida</taxon>
        <taxon>Coccidia</taxon>
        <taxon>Eucoccidiorida</taxon>
        <taxon>Eimeriorina</taxon>
        <taxon>Eimeriidae</taxon>
        <taxon>Eimeria</taxon>
    </lineage>
</organism>
<evidence type="ECO:0000313" key="2">
    <source>
        <dbReference type="Proteomes" id="UP000030747"/>
    </source>
</evidence>
<proteinExistence type="predicted"/>
<dbReference type="EMBL" id="HG675734">
    <property type="protein sequence ID" value="CDJ42732.1"/>
    <property type="molecule type" value="Genomic_DNA"/>
</dbReference>
<dbReference type="OrthoDB" id="413572at2759"/>
<dbReference type="Proteomes" id="UP000030747">
    <property type="component" value="Unassembled WGS sequence"/>
</dbReference>